<comment type="caution">
    <text evidence="1">The sequence shown here is derived from an EMBL/GenBank/DDBJ whole genome shotgun (WGS) entry which is preliminary data.</text>
</comment>
<keyword evidence="2" id="KW-1185">Reference proteome</keyword>
<reference evidence="1 2" key="1">
    <citation type="submission" date="2018-06" db="EMBL/GenBank/DDBJ databases">
        <title>Genomic Encyclopedia of Archaeal and Bacterial Type Strains, Phase II (KMG-II): from individual species to whole genera.</title>
        <authorList>
            <person name="Goeker M."/>
        </authorList>
    </citation>
    <scope>NUCLEOTIDE SEQUENCE [LARGE SCALE GENOMIC DNA]</scope>
    <source>
        <strain evidence="1 2">DSM 15361</strain>
    </source>
</reference>
<dbReference type="EMBL" id="QKYV01000002">
    <property type="protein sequence ID" value="PZW42460.1"/>
    <property type="molecule type" value="Genomic_DNA"/>
</dbReference>
<dbReference type="AlphaFoldDB" id="A0A2W7K4M2"/>
<organism evidence="1 2">
    <name type="scientific">Mesonia algae</name>
    <dbReference type="NCBI Taxonomy" id="213248"/>
    <lineage>
        <taxon>Bacteria</taxon>
        <taxon>Pseudomonadati</taxon>
        <taxon>Bacteroidota</taxon>
        <taxon>Flavobacteriia</taxon>
        <taxon>Flavobacteriales</taxon>
        <taxon>Flavobacteriaceae</taxon>
        <taxon>Mesonia</taxon>
    </lineage>
</organism>
<accession>A0A2W7K4M2</accession>
<evidence type="ECO:0000313" key="2">
    <source>
        <dbReference type="Proteomes" id="UP000249542"/>
    </source>
</evidence>
<sequence length="106" mass="11965">MTTEIIQDQLANQIANHNKTWGNLLAETELGNTASSYWDVTLNFNDIIINNTKKSFKFKNAAFTFDVNSGISYGDEHHLFTKKVSGSGTYFETNNKTIQLQTLILD</sequence>
<name>A0A2W7K4M2_9FLAO</name>
<protein>
    <submittedName>
        <fullName evidence="1">Uncharacterized protein</fullName>
    </submittedName>
</protein>
<proteinExistence type="predicted"/>
<evidence type="ECO:0000313" key="1">
    <source>
        <dbReference type="EMBL" id="PZW42460.1"/>
    </source>
</evidence>
<dbReference type="Proteomes" id="UP000249542">
    <property type="component" value="Unassembled WGS sequence"/>
</dbReference>
<gene>
    <name evidence="1" type="ORF">LX95_00772</name>
</gene>
<dbReference type="RefSeq" id="WP_111540119.1">
    <property type="nucleotide sequence ID" value="NZ_QKYV01000002.1"/>
</dbReference>